<feature type="compositionally biased region" description="Polar residues" evidence="4">
    <location>
        <begin position="122"/>
        <end position="134"/>
    </location>
</feature>
<dbReference type="PANTHER" id="PTHR11064:SF115">
    <property type="entry name" value="NUCLEAR TRANSCRIPTION FACTOR Y SUBUNIT B-9"/>
    <property type="match status" value="1"/>
</dbReference>
<name>F6LC72_LINUS</name>
<dbReference type="Pfam" id="PF00808">
    <property type="entry name" value="CBFD_NFYB_HMF"/>
    <property type="match status" value="1"/>
</dbReference>
<evidence type="ECO:0000256" key="1">
    <source>
        <dbReference type="ARBA" id="ARBA00009053"/>
    </source>
</evidence>
<evidence type="ECO:0000313" key="6">
    <source>
        <dbReference type="EMBL" id="AEG76897.1"/>
    </source>
</evidence>
<dbReference type="PANTHER" id="PTHR11064">
    <property type="entry name" value="CCAAT-BINDING TRANSCRIPTION FACTOR-RELATED"/>
    <property type="match status" value="1"/>
</dbReference>
<evidence type="ECO:0000256" key="4">
    <source>
        <dbReference type="SAM" id="MobiDB-lite"/>
    </source>
</evidence>
<evidence type="ECO:0000259" key="5">
    <source>
        <dbReference type="Pfam" id="PF00808"/>
    </source>
</evidence>
<evidence type="ECO:0000256" key="2">
    <source>
        <dbReference type="ARBA" id="ARBA00023015"/>
    </source>
</evidence>
<dbReference type="InterPro" id="IPR009072">
    <property type="entry name" value="Histone-fold"/>
</dbReference>
<keyword evidence="3" id="KW-0804">Transcription</keyword>
<feature type="region of interest" description="Disordered" evidence="4">
    <location>
        <begin position="98"/>
        <end position="134"/>
    </location>
</feature>
<dbReference type="GO" id="GO:0046982">
    <property type="term" value="F:protein heterodimerization activity"/>
    <property type="evidence" value="ECO:0007669"/>
    <property type="project" value="InterPro"/>
</dbReference>
<dbReference type="GO" id="GO:0000978">
    <property type="term" value="F:RNA polymerase II cis-regulatory region sequence-specific DNA binding"/>
    <property type="evidence" value="ECO:0007669"/>
    <property type="project" value="TreeGrafter"/>
</dbReference>
<dbReference type="Gene3D" id="1.10.20.10">
    <property type="entry name" value="Histone, subunit A"/>
    <property type="match status" value="1"/>
</dbReference>
<feature type="domain" description="Transcription factor CBF/NF-Y/archaeal histone" evidence="5">
    <location>
        <begin position="9"/>
        <end position="72"/>
    </location>
</feature>
<dbReference type="EMBL" id="HQ902252">
    <property type="protein sequence ID" value="AEG76897.1"/>
    <property type="molecule type" value="Genomic_DNA"/>
</dbReference>
<accession>F6LC72</accession>
<dbReference type="GO" id="GO:0016602">
    <property type="term" value="C:CCAAT-binding factor complex"/>
    <property type="evidence" value="ECO:0007669"/>
    <property type="project" value="InterPro"/>
</dbReference>
<protein>
    <submittedName>
        <fullName evidence="6">Putative transcription factor H2A superfamily protein</fullName>
    </submittedName>
</protein>
<sequence length="206" mass="22328">MPQRQDEYMPLANILRIMRRVLPANAKITDDAKESIQKCVSELISIVTVEANESCQREHRRTVTAEDLLSAMGRLGFDNYVDTLTLYLEKYRKSEGLDLPAPHGDATSLPNPTANRRPNRNLQVQQDPKGNLQVQQGRNGSLQVQQGRNGNFQGQQGEGGNNVNLQLVLYDAEAAAASGLLDGSFGDPLALRLGSGQASGSGGAQL</sequence>
<evidence type="ECO:0000256" key="3">
    <source>
        <dbReference type="ARBA" id="ARBA00023163"/>
    </source>
</evidence>
<dbReference type="GO" id="GO:0001228">
    <property type="term" value="F:DNA-binding transcription activator activity, RNA polymerase II-specific"/>
    <property type="evidence" value="ECO:0007669"/>
    <property type="project" value="InterPro"/>
</dbReference>
<dbReference type="AlphaFoldDB" id="F6LC72"/>
<proteinExistence type="inferred from homology"/>
<reference evidence="6" key="1">
    <citation type="journal article" date="2011" name="Plant Physiol.">
        <title>Development of Cellulosic Secondary Walls in Flax Fibers Requires {beta}-Galactosidase.</title>
        <authorList>
            <person name="Roach M.J."/>
            <person name="Mokshina N.Y."/>
            <person name="Badhan A."/>
            <person name="Snegireva A.V."/>
            <person name="Hobson N."/>
            <person name="Deyholos M.K."/>
            <person name="Gorshkova T.A."/>
        </authorList>
    </citation>
    <scope>NUCLEOTIDE SEQUENCE</scope>
</reference>
<keyword evidence="2" id="KW-0805">Transcription regulation</keyword>
<dbReference type="SUPFAM" id="SSF47113">
    <property type="entry name" value="Histone-fold"/>
    <property type="match status" value="1"/>
</dbReference>
<dbReference type="InterPro" id="IPR003958">
    <property type="entry name" value="CBFA_NFYB_domain"/>
</dbReference>
<dbReference type="CDD" id="cd22907">
    <property type="entry name" value="HFD_NFYB"/>
    <property type="match status" value="1"/>
</dbReference>
<comment type="similarity">
    <text evidence="1">Belongs to the NFYB/HAP3 subunit family.</text>
</comment>
<dbReference type="PRINTS" id="PR00615">
    <property type="entry name" value="CCAATSUBUNTA"/>
</dbReference>
<organism evidence="6">
    <name type="scientific">Linum usitatissimum</name>
    <name type="common">Flax</name>
    <name type="synonym">Linum humile</name>
    <dbReference type="NCBI Taxonomy" id="4006"/>
    <lineage>
        <taxon>Eukaryota</taxon>
        <taxon>Viridiplantae</taxon>
        <taxon>Streptophyta</taxon>
        <taxon>Embryophyta</taxon>
        <taxon>Tracheophyta</taxon>
        <taxon>Spermatophyta</taxon>
        <taxon>Magnoliopsida</taxon>
        <taxon>eudicotyledons</taxon>
        <taxon>Gunneridae</taxon>
        <taxon>Pentapetalae</taxon>
        <taxon>rosids</taxon>
        <taxon>fabids</taxon>
        <taxon>Malpighiales</taxon>
        <taxon>Linaceae</taxon>
        <taxon>Linum</taxon>
    </lineage>
</organism>
<dbReference type="InterPro" id="IPR027113">
    <property type="entry name" value="Transc_fact_NFYB/HAP3"/>
</dbReference>